<dbReference type="OrthoDB" id="9909822at2"/>
<dbReference type="Proteomes" id="UP000002018">
    <property type="component" value="Chromosome"/>
</dbReference>
<dbReference type="KEGG" id="uue:UUR10_0111"/>
<evidence type="ECO:0000313" key="3">
    <source>
        <dbReference type="Proteomes" id="UP000002018"/>
    </source>
</evidence>
<name>B5ZAT3_UREU1</name>
<sequence>MKHKTKKLTLLMAGITLTSLCTVFAITACSKQKSQSNSQTKPNKVIEKVDQAFFDEFKTKIEQKRTLPNIKITSTFKIPFEKNENTLKSPLFKIGDKSVYDLKQNEIPITWVQDLKDYFLSQKTILTYYALANLKLTSTDAKGAYFLQFIQYVQKMQQKGFLSEDFYQQLWYLVSEISDYDMQNGILRSVYRIANPNLKIKDLYLDGSIYGFKKQKSKYMNFTNLFQWPSNDEKVCFDIVFKNKNTNQTYTKNIELTYSKEKKYILDSLIDYSEFAPGEYELVSIKKHDDTNAKNLINPNNPNIARIFKVKVFKENEKFKPITLATINQQEADEYDRQNNQIIYKNNSEIGILNDPNKIKELGTFLYFKKSLSEITIDDLDRYFKTYFINPEQDFNNFSRQYKITKIDKEKQTVELSVLHINNKTNETYVSPINFKFHYQHVYDVNKNTDAKLELNFDESKKEQKQKLQALVNKLDFNKLTYNYLSELALVMFEDVDLENTKIHVEMIKNKDRSITLKAYVDKAYKNGKLKISNKADILIKEFKVNYFMTNYFK</sequence>
<evidence type="ECO:0000256" key="1">
    <source>
        <dbReference type="SAM" id="SignalP"/>
    </source>
</evidence>
<dbReference type="EMBL" id="CP001184">
    <property type="protein sequence ID" value="ACI59833.1"/>
    <property type="molecule type" value="Genomic_DNA"/>
</dbReference>
<gene>
    <name evidence="2" type="ordered locus">UUR10_0111</name>
</gene>
<evidence type="ECO:0000313" key="2">
    <source>
        <dbReference type="EMBL" id="ACI59833.1"/>
    </source>
</evidence>
<dbReference type="HOGENOM" id="CLU_491696_0_0_14"/>
<dbReference type="PROSITE" id="PS51257">
    <property type="entry name" value="PROKAR_LIPOPROTEIN"/>
    <property type="match status" value="1"/>
</dbReference>
<dbReference type="AlphaFoldDB" id="B5ZAT3"/>
<protein>
    <submittedName>
        <fullName evidence="2">Putative lipoprotein</fullName>
    </submittedName>
</protein>
<keyword evidence="2" id="KW-0449">Lipoprotein</keyword>
<accession>B5ZAT3</accession>
<dbReference type="STRING" id="565575.UUR10_0111"/>
<dbReference type="RefSeq" id="WP_012560207.1">
    <property type="nucleotide sequence ID" value="NC_011374.1"/>
</dbReference>
<proteinExistence type="predicted"/>
<keyword evidence="1" id="KW-0732">Signal</keyword>
<reference evidence="2 3" key="1">
    <citation type="submission" date="2008-10" db="EMBL/GenBank/DDBJ databases">
        <title>Genome sequence of Ureaplasma urealyticum serovar 10 ATCC-33699.</title>
        <authorList>
            <person name="Shrivastava S."/>
            <person name="Methe B.A."/>
            <person name="Glass J."/>
            <person name="White K."/>
            <person name="Duffy L.B."/>
        </authorList>
    </citation>
    <scope>NUCLEOTIDE SEQUENCE [LARGE SCALE GENOMIC DNA]</scope>
    <source>
        <strain evidence="3">ATCC 33699 / Western</strain>
    </source>
</reference>
<feature type="signal peptide" evidence="1">
    <location>
        <begin position="1"/>
        <end position="25"/>
    </location>
</feature>
<feature type="chain" id="PRO_5002839275" evidence="1">
    <location>
        <begin position="26"/>
        <end position="554"/>
    </location>
</feature>
<organism evidence="2 3">
    <name type="scientific">Ureaplasma urealyticum serovar 10 (strain ATCC 33699 / Western)</name>
    <dbReference type="NCBI Taxonomy" id="565575"/>
    <lineage>
        <taxon>Bacteria</taxon>
        <taxon>Bacillati</taxon>
        <taxon>Mycoplasmatota</taxon>
        <taxon>Mycoplasmoidales</taxon>
        <taxon>Mycoplasmoidaceae</taxon>
        <taxon>Ureaplasma</taxon>
    </lineage>
</organism>